<reference evidence="3" key="1">
    <citation type="submission" date="2022-11" db="UniProtKB">
        <authorList>
            <consortium name="WormBaseParasite"/>
        </authorList>
    </citation>
    <scope>IDENTIFICATION</scope>
</reference>
<accession>A0A914VFR2</accession>
<evidence type="ECO:0000256" key="1">
    <source>
        <dbReference type="SAM" id="SignalP"/>
    </source>
</evidence>
<keyword evidence="2" id="KW-1185">Reference proteome</keyword>
<feature type="signal peptide" evidence="1">
    <location>
        <begin position="1"/>
        <end position="22"/>
    </location>
</feature>
<sequence length="93" mass="10507">MNFCLLFLGALAFLCLSVPSSARPTAVEKDQIQTEDDDSIGGVIDPHKLLKELFADRPLKFDKNGVVWNTQRQSAQSLREMKKMRCFFNPVSC</sequence>
<evidence type="ECO:0000313" key="2">
    <source>
        <dbReference type="Proteomes" id="UP000887566"/>
    </source>
</evidence>
<organism evidence="2 3">
    <name type="scientific">Plectus sambesii</name>
    <dbReference type="NCBI Taxonomy" id="2011161"/>
    <lineage>
        <taxon>Eukaryota</taxon>
        <taxon>Metazoa</taxon>
        <taxon>Ecdysozoa</taxon>
        <taxon>Nematoda</taxon>
        <taxon>Chromadorea</taxon>
        <taxon>Plectida</taxon>
        <taxon>Plectina</taxon>
        <taxon>Plectoidea</taxon>
        <taxon>Plectidae</taxon>
        <taxon>Plectus</taxon>
    </lineage>
</organism>
<dbReference type="AlphaFoldDB" id="A0A914VFR2"/>
<dbReference type="Proteomes" id="UP000887566">
    <property type="component" value="Unplaced"/>
</dbReference>
<name>A0A914VFR2_9BILA</name>
<keyword evidence="1" id="KW-0732">Signal</keyword>
<proteinExistence type="predicted"/>
<dbReference type="WBParaSite" id="PSAMB.scaffold189size67233.g3117.t1">
    <property type="protein sequence ID" value="PSAMB.scaffold189size67233.g3117.t1"/>
    <property type="gene ID" value="PSAMB.scaffold189size67233.g3117"/>
</dbReference>
<evidence type="ECO:0000313" key="3">
    <source>
        <dbReference type="WBParaSite" id="PSAMB.scaffold189size67233.g3117.t1"/>
    </source>
</evidence>
<protein>
    <submittedName>
        <fullName evidence="3">Uncharacterized protein</fullName>
    </submittedName>
</protein>
<feature type="chain" id="PRO_5037938906" evidence="1">
    <location>
        <begin position="23"/>
        <end position="93"/>
    </location>
</feature>